<dbReference type="PANTHER" id="PTHR43279:SF1">
    <property type="entry name" value="CATECHOL-2,3-DIOXYGENASE"/>
    <property type="match status" value="1"/>
</dbReference>
<evidence type="ECO:0000256" key="1">
    <source>
        <dbReference type="ARBA" id="ARBA00022723"/>
    </source>
</evidence>
<reference evidence="4 5" key="1">
    <citation type="submission" date="2020-02" db="EMBL/GenBank/DDBJ databases">
        <authorList>
            <person name="Li G."/>
        </authorList>
    </citation>
    <scope>NUCLEOTIDE SEQUENCE [LARGE SCALE GENOMIC DNA]</scope>
    <source>
        <strain evidence="4 5">DSM 102029</strain>
    </source>
</reference>
<dbReference type="InterPro" id="IPR018146">
    <property type="entry name" value="Glyoxalase_1_CS"/>
</dbReference>
<dbReference type="InterPro" id="IPR004360">
    <property type="entry name" value="Glyas_Fos-R_dOase_dom"/>
</dbReference>
<keyword evidence="5" id="KW-1185">Reference proteome</keyword>
<organism evidence="4 5">
    <name type="scientific">Ancylobacter pratisalsi</name>
    <dbReference type="NCBI Taxonomy" id="1745854"/>
    <lineage>
        <taxon>Bacteria</taxon>
        <taxon>Pseudomonadati</taxon>
        <taxon>Pseudomonadota</taxon>
        <taxon>Alphaproteobacteria</taxon>
        <taxon>Hyphomicrobiales</taxon>
        <taxon>Xanthobacteraceae</taxon>
        <taxon>Ancylobacter</taxon>
    </lineage>
</organism>
<accession>A0A6P1YRK0</accession>
<dbReference type="InterPro" id="IPR037523">
    <property type="entry name" value="VOC_core"/>
</dbReference>
<evidence type="ECO:0000256" key="2">
    <source>
        <dbReference type="SAM" id="MobiDB-lite"/>
    </source>
</evidence>
<dbReference type="InterPro" id="IPR029068">
    <property type="entry name" value="Glyas_Bleomycin-R_OHBP_Dase"/>
</dbReference>
<dbReference type="Proteomes" id="UP000464751">
    <property type="component" value="Chromosome"/>
</dbReference>
<dbReference type="Gene3D" id="3.10.180.10">
    <property type="entry name" value="2,3-Dihydroxybiphenyl 1,2-Dioxygenase, domain 1"/>
    <property type="match status" value="2"/>
</dbReference>
<dbReference type="PROSITE" id="PS51819">
    <property type="entry name" value="VOC"/>
    <property type="match status" value="2"/>
</dbReference>
<name>A0A6P1YRK0_9HYPH</name>
<dbReference type="GO" id="GO:0004462">
    <property type="term" value="F:lactoylglutathione lyase activity"/>
    <property type="evidence" value="ECO:0007669"/>
    <property type="project" value="InterPro"/>
</dbReference>
<dbReference type="PROSITE" id="PS00934">
    <property type="entry name" value="GLYOXALASE_I_1"/>
    <property type="match status" value="1"/>
</dbReference>
<dbReference type="AlphaFoldDB" id="A0A6P1YRK0"/>
<gene>
    <name evidence="4" type="ORF">G3A50_06110</name>
</gene>
<evidence type="ECO:0000259" key="3">
    <source>
        <dbReference type="PROSITE" id="PS51819"/>
    </source>
</evidence>
<dbReference type="SUPFAM" id="SSF54593">
    <property type="entry name" value="Glyoxalase/Bleomycin resistance protein/Dihydroxybiphenyl dioxygenase"/>
    <property type="match status" value="2"/>
</dbReference>
<feature type="domain" description="VOC" evidence="3">
    <location>
        <begin position="30"/>
        <end position="146"/>
    </location>
</feature>
<dbReference type="GO" id="GO:0046872">
    <property type="term" value="F:metal ion binding"/>
    <property type="evidence" value="ECO:0007669"/>
    <property type="project" value="UniProtKB-KW"/>
</dbReference>
<dbReference type="Pfam" id="PF00903">
    <property type="entry name" value="Glyoxalase"/>
    <property type="match status" value="2"/>
</dbReference>
<dbReference type="KEGG" id="apra:G3A50_06110"/>
<protein>
    <submittedName>
        <fullName evidence="4">VOC family protein</fullName>
    </submittedName>
</protein>
<dbReference type="CDD" id="cd16359">
    <property type="entry name" value="VOC_BsCatE_like_C"/>
    <property type="match status" value="1"/>
</dbReference>
<dbReference type="EMBL" id="CP048630">
    <property type="protein sequence ID" value="QIB36108.1"/>
    <property type="molecule type" value="Genomic_DNA"/>
</dbReference>
<evidence type="ECO:0000313" key="5">
    <source>
        <dbReference type="Proteomes" id="UP000464751"/>
    </source>
</evidence>
<evidence type="ECO:0000313" key="4">
    <source>
        <dbReference type="EMBL" id="QIB36108.1"/>
    </source>
</evidence>
<sequence>MTAATSPLPPVSPDTTATPANSAGMPAQLRMGAVRLRVADAARSVDFYTRVIGLAVLGTGPDGVVRLGAGTQTLIELDAIAHSRPRPRGTTGLFHVAILVPDRPALAVVLRRFIAAGVPLGASDHVVSEALYLEDPDGNGIEVYRDRSAHDWVWNGTMVEMATYRLDLRSVLADLPADAPLDTPMPAGIVVGHVHLQVGDINRARRFYVERLGFDVTTDRYPGALFVSAGRYHHHLGLNIWQSRGGGAPPAGSVGLAHFEIVLPDEASVKAVHDRLGAAGETLVALDNGFSVADPWGTQLHVISRTAG</sequence>
<feature type="domain" description="VOC" evidence="3">
    <location>
        <begin position="190"/>
        <end position="308"/>
    </location>
</feature>
<feature type="region of interest" description="Disordered" evidence="2">
    <location>
        <begin position="1"/>
        <end position="23"/>
    </location>
</feature>
<proteinExistence type="predicted"/>
<dbReference type="PANTHER" id="PTHR43279">
    <property type="entry name" value="CATECHOL-2,3-DIOXYGENASE"/>
    <property type="match status" value="1"/>
</dbReference>
<keyword evidence="1" id="KW-0479">Metal-binding</keyword>